<protein>
    <submittedName>
        <fullName evidence="1">Uncharacterized protein</fullName>
    </submittedName>
</protein>
<dbReference type="EMBL" id="JAHQCS010000057">
    <property type="protein sequence ID" value="MBU9711115.1"/>
    <property type="molecule type" value="Genomic_DNA"/>
</dbReference>
<reference evidence="1 2" key="1">
    <citation type="submission" date="2021-06" db="EMBL/GenBank/DDBJ databases">
        <title>Bacillus sp. RD4P76, an endophyte from a halophyte.</title>
        <authorList>
            <person name="Sun J.-Q."/>
        </authorList>
    </citation>
    <scope>NUCLEOTIDE SEQUENCE [LARGE SCALE GENOMIC DNA]</scope>
    <source>
        <strain evidence="1 2">CGMCC 1.15917</strain>
    </source>
</reference>
<gene>
    <name evidence="1" type="ORF">KS419_05100</name>
</gene>
<organism evidence="1 2">
    <name type="scientific">Evansella tamaricis</name>
    <dbReference type="NCBI Taxonomy" id="2069301"/>
    <lineage>
        <taxon>Bacteria</taxon>
        <taxon>Bacillati</taxon>
        <taxon>Bacillota</taxon>
        <taxon>Bacilli</taxon>
        <taxon>Bacillales</taxon>
        <taxon>Bacillaceae</taxon>
        <taxon>Evansella</taxon>
    </lineage>
</organism>
<evidence type="ECO:0000313" key="2">
    <source>
        <dbReference type="Proteomes" id="UP000784880"/>
    </source>
</evidence>
<comment type="caution">
    <text evidence="1">The sequence shown here is derived from an EMBL/GenBank/DDBJ whole genome shotgun (WGS) entry which is preliminary data.</text>
</comment>
<name>A0ABS6JBU2_9BACI</name>
<accession>A0ABS6JBU2</accession>
<keyword evidence="2" id="KW-1185">Reference proteome</keyword>
<dbReference type="RefSeq" id="WP_217065005.1">
    <property type="nucleotide sequence ID" value="NZ_JAHQCS010000057.1"/>
</dbReference>
<dbReference type="Proteomes" id="UP000784880">
    <property type="component" value="Unassembled WGS sequence"/>
</dbReference>
<proteinExistence type="predicted"/>
<evidence type="ECO:0000313" key="1">
    <source>
        <dbReference type="EMBL" id="MBU9711115.1"/>
    </source>
</evidence>
<sequence length="168" mass="19738">MRDLMMITSLTENQMLDKLLILKGIYRNGFIELNKATRNYDAGLELADLFEQLVAKNRSLLTDRDLDDCQLLIVQLKLTCLDHSDRWNAFINYYDDLSQFDNYSFGMRSLLNVQKRRYAVIKRKIDRASKGKKLGNLVHQKQSELSNEQILNRAKQVIDWIEHIANEK</sequence>